<dbReference type="InterPro" id="IPR042095">
    <property type="entry name" value="SUMF_sf"/>
</dbReference>
<dbReference type="PROSITE" id="PS51257">
    <property type="entry name" value="PROKAR_LIPOPROTEIN"/>
    <property type="match status" value="1"/>
</dbReference>
<dbReference type="KEGG" id="tsv:DSM104635_01629"/>
<dbReference type="Gene3D" id="3.90.1580.10">
    <property type="entry name" value="paralog of FGE (formylglycine-generating enzyme)"/>
    <property type="match status" value="1"/>
</dbReference>
<dbReference type="InterPro" id="IPR016187">
    <property type="entry name" value="CTDL_fold"/>
</dbReference>
<dbReference type="InterPro" id="IPR005532">
    <property type="entry name" value="SUMF_dom"/>
</dbReference>
<evidence type="ECO:0000256" key="2">
    <source>
        <dbReference type="SAM" id="SignalP"/>
    </source>
</evidence>
<feature type="region of interest" description="Disordered" evidence="1">
    <location>
        <begin position="284"/>
        <end position="308"/>
    </location>
</feature>
<evidence type="ECO:0000259" key="3">
    <source>
        <dbReference type="Pfam" id="PF03781"/>
    </source>
</evidence>
<dbReference type="Proteomes" id="UP000431269">
    <property type="component" value="Chromosome"/>
</dbReference>
<dbReference type="PANTHER" id="PTHR23150:SF19">
    <property type="entry name" value="FORMYLGLYCINE-GENERATING ENZYME"/>
    <property type="match status" value="1"/>
</dbReference>
<keyword evidence="4" id="KW-0808">Transferase</keyword>
<feature type="chain" id="PRO_5026005684" evidence="2">
    <location>
        <begin position="25"/>
        <end position="308"/>
    </location>
</feature>
<sequence>MRYSNVVHHWIVISAVFLTALALAACARTEQARQCSAAALGAAVDIPAGHVARGANVFEPEEHNGGQGDVAAFSIDAHEVTNAQYAAFVDATAYATLAERLGADGAPMGAAVFDRATGAWRIDPAANWRHPEGRGSSIRGRERHPVVAVAYEDAVAYARWAHRRLPTENEWEFSARGAGPASADVRAEAYAAGSTPIANTWQGVFPFQDSGADGFTGTAPVACFPPNARGLYDTIGNVWEWTSDPFVGAAPRDVARDGEAPMRVLKGGSNLCASNFCSRFRSGSRQPGDEGLGMSHLGFRTAGDAPPS</sequence>
<dbReference type="GO" id="GO:0120147">
    <property type="term" value="F:formylglycine-generating oxidase activity"/>
    <property type="evidence" value="ECO:0007669"/>
    <property type="project" value="TreeGrafter"/>
</dbReference>
<dbReference type="EC" id="2.7.11.1" evidence="4"/>
<organism evidence="4 5">
    <name type="scientific">Terricaulis silvestris</name>
    <dbReference type="NCBI Taxonomy" id="2686094"/>
    <lineage>
        <taxon>Bacteria</taxon>
        <taxon>Pseudomonadati</taxon>
        <taxon>Pseudomonadota</taxon>
        <taxon>Alphaproteobacteria</taxon>
        <taxon>Caulobacterales</taxon>
        <taxon>Caulobacteraceae</taxon>
        <taxon>Terricaulis</taxon>
    </lineage>
</organism>
<dbReference type="GO" id="GO:0004674">
    <property type="term" value="F:protein serine/threonine kinase activity"/>
    <property type="evidence" value="ECO:0007669"/>
    <property type="project" value="UniProtKB-EC"/>
</dbReference>
<dbReference type="PANTHER" id="PTHR23150">
    <property type="entry name" value="SULFATASE MODIFYING FACTOR 1, 2"/>
    <property type="match status" value="1"/>
</dbReference>
<protein>
    <submittedName>
        <fullName evidence="4">Serine/threonine-protein kinase pkn1</fullName>
        <ecNumber evidence="4">2.7.11.1</ecNumber>
    </submittedName>
</protein>
<evidence type="ECO:0000313" key="5">
    <source>
        <dbReference type="Proteomes" id="UP000431269"/>
    </source>
</evidence>
<feature type="signal peptide" evidence="2">
    <location>
        <begin position="1"/>
        <end position="24"/>
    </location>
</feature>
<name>A0A6I6MN86_9CAUL</name>
<evidence type="ECO:0000256" key="1">
    <source>
        <dbReference type="SAM" id="MobiDB-lite"/>
    </source>
</evidence>
<proteinExistence type="predicted"/>
<dbReference type="EMBL" id="CP047045">
    <property type="protein sequence ID" value="QGZ94798.1"/>
    <property type="molecule type" value="Genomic_DNA"/>
</dbReference>
<dbReference type="RefSeq" id="WP_158765708.1">
    <property type="nucleotide sequence ID" value="NZ_CP047045.1"/>
</dbReference>
<keyword evidence="5" id="KW-1185">Reference proteome</keyword>
<keyword evidence="2" id="KW-0732">Signal</keyword>
<reference evidence="5" key="1">
    <citation type="submission" date="2019-12" db="EMBL/GenBank/DDBJ databases">
        <title>Complete genome of Terracaulis silvestris 0127_4.</title>
        <authorList>
            <person name="Vieira S."/>
            <person name="Riedel T."/>
            <person name="Sproer C."/>
            <person name="Pascual J."/>
            <person name="Boedeker C."/>
            <person name="Overmann J."/>
        </authorList>
    </citation>
    <scope>NUCLEOTIDE SEQUENCE [LARGE SCALE GENOMIC DNA]</scope>
    <source>
        <strain evidence="5">0127_4</strain>
    </source>
</reference>
<feature type="domain" description="Sulfatase-modifying factor enzyme-like" evidence="3">
    <location>
        <begin position="43"/>
        <end position="302"/>
    </location>
</feature>
<gene>
    <name evidence="4" type="primary">pkn1_1</name>
    <name evidence="4" type="ORF">DSM104635_01629</name>
</gene>
<dbReference type="SUPFAM" id="SSF56436">
    <property type="entry name" value="C-type lectin-like"/>
    <property type="match status" value="1"/>
</dbReference>
<dbReference type="AlphaFoldDB" id="A0A6I6MN86"/>
<accession>A0A6I6MN86</accession>
<dbReference type="Pfam" id="PF03781">
    <property type="entry name" value="FGE-sulfatase"/>
    <property type="match status" value="1"/>
</dbReference>
<dbReference type="InterPro" id="IPR051043">
    <property type="entry name" value="Sulfatase_Mod_Factor_Kinase"/>
</dbReference>
<keyword evidence="4" id="KW-0418">Kinase</keyword>
<evidence type="ECO:0000313" key="4">
    <source>
        <dbReference type="EMBL" id="QGZ94798.1"/>
    </source>
</evidence>